<dbReference type="PIRSF" id="PIRSF000484">
    <property type="entry name" value="NAPRT"/>
    <property type="match status" value="1"/>
</dbReference>
<dbReference type="Proteomes" id="UP000620075">
    <property type="component" value="Unassembled WGS sequence"/>
</dbReference>
<evidence type="ECO:0000313" key="14">
    <source>
        <dbReference type="Proteomes" id="UP000620075"/>
    </source>
</evidence>
<comment type="pathway">
    <text evidence="1 9">Cofactor biosynthesis; NAD(+) biosynthesis; nicotinate D-ribonucleotide from nicotinate: step 1/1.</text>
</comment>
<sequence>MRRGNLVLASDSPALHTDQYEVGNLQGALRSGVASRLAVFELFARRLPEGRRYGVFAGLGRLLDRLENFRFTADQLRWLNETQVADADTRGRLEGQHFTGDVWAYQEGDLYFPNSPLLTVVAPFAEAVLLETLCLSICNWDSGIASSASRMVTAARGLPITEMGTRRTHEEAAIDAARAAYIAGFSATSNMEAGYRYGIPVTGTAAHCFTMAHRDELTAFRAQVASQGSETTLLVDTYDLEQGIRNAVAAAGPDLGGVRIDSGDLLSELPKARQLLDSLGARQAHIVLTGGLDEYAMDELSLGAAGGFGSGERLIAHPSPGFVYKLVAIADSNDPAQPLRRVSKRSASKLSLGGRKWAYRRFDSARFITAENLVVSDSAPESPPAGLPLQERVVGEGRILVRRSVEEARAFHQQAKCQLRPEQLSIQAGPPAILARPSEESP</sequence>
<dbReference type="Gene3D" id="3.20.20.70">
    <property type="entry name" value="Aldolase class I"/>
    <property type="match status" value="1"/>
</dbReference>
<evidence type="ECO:0000256" key="1">
    <source>
        <dbReference type="ARBA" id="ARBA00004952"/>
    </source>
</evidence>
<dbReference type="NCBIfam" id="TIGR01513">
    <property type="entry name" value="NAPRTase_put"/>
    <property type="match status" value="1"/>
</dbReference>
<comment type="function">
    <text evidence="9">Catalyzes the first step in the biosynthesis of NAD from nicotinic acid, the ATP-dependent synthesis of beta-nicotinate D-ribonucleotide from nicotinate and 5-phospho-D-ribose 1-phosphate.</text>
</comment>
<proteinExistence type="inferred from homology"/>
<dbReference type="Gene3D" id="3.20.140.10">
    <property type="entry name" value="nicotinate phosphoribosyltransferase"/>
    <property type="match status" value="1"/>
</dbReference>
<evidence type="ECO:0000259" key="12">
    <source>
        <dbReference type="Pfam" id="PF17767"/>
    </source>
</evidence>
<keyword evidence="7 9" id="KW-0808">Transferase</keyword>
<comment type="PTM">
    <text evidence="9">Transiently phosphorylated on a His residue during the reaction cycle. Phosphorylation strongly increases the affinity for substrates and increases the rate of nicotinate D-ribonucleotide production. Dephosphorylation regenerates the low-affinity form of the enzyme, leading to product release.</text>
</comment>
<evidence type="ECO:0000256" key="6">
    <source>
        <dbReference type="ARBA" id="ARBA00022642"/>
    </source>
</evidence>
<reference evidence="13 14" key="1">
    <citation type="submission" date="2020-10" db="EMBL/GenBank/DDBJ databases">
        <title>Ca. Dormibacterota MAGs.</title>
        <authorList>
            <person name="Montgomery K."/>
        </authorList>
    </citation>
    <scope>NUCLEOTIDE SEQUENCE [LARGE SCALE GENOMIC DNA]</scope>
    <source>
        <strain evidence="13">SC8811_S16_3</strain>
    </source>
</reference>
<keyword evidence="5 9" id="KW-0436">Ligase</keyword>
<evidence type="ECO:0000256" key="5">
    <source>
        <dbReference type="ARBA" id="ARBA00022598"/>
    </source>
</evidence>
<dbReference type="InterPro" id="IPR007229">
    <property type="entry name" value="Nic_PRibTrfase-Fam"/>
</dbReference>
<dbReference type="RefSeq" id="WP_338176803.1">
    <property type="nucleotide sequence ID" value="NZ_JAEKNQ010000019.1"/>
</dbReference>
<evidence type="ECO:0000256" key="3">
    <source>
        <dbReference type="ARBA" id="ARBA00013236"/>
    </source>
</evidence>
<protein>
    <recommendedName>
        <fullName evidence="3 9">Nicotinate phosphoribosyltransferase</fullName>
        <ecNumber evidence="3 9">6.3.4.21</ecNumber>
    </recommendedName>
</protein>
<evidence type="ECO:0000256" key="7">
    <source>
        <dbReference type="ARBA" id="ARBA00022679"/>
    </source>
</evidence>
<dbReference type="Pfam" id="PF17767">
    <property type="entry name" value="NAPRTase_N"/>
    <property type="match status" value="1"/>
</dbReference>
<dbReference type="Pfam" id="PF04095">
    <property type="entry name" value="NAPRTase"/>
    <property type="match status" value="1"/>
</dbReference>
<dbReference type="GO" id="GO:0005829">
    <property type="term" value="C:cytosol"/>
    <property type="evidence" value="ECO:0007669"/>
    <property type="project" value="TreeGrafter"/>
</dbReference>
<evidence type="ECO:0000259" key="11">
    <source>
        <dbReference type="Pfam" id="PF04095"/>
    </source>
</evidence>
<dbReference type="PANTHER" id="PTHR11098">
    <property type="entry name" value="NICOTINATE PHOSPHORIBOSYLTRANSFERASE"/>
    <property type="match status" value="1"/>
</dbReference>
<keyword evidence="6 9" id="KW-0662">Pyridine nucleotide biosynthesis</keyword>
<dbReference type="PANTHER" id="PTHR11098:SF8">
    <property type="entry name" value="NICOTINATE PHOSPHORIBOSYLTRANSFERASE PNCB1"/>
    <property type="match status" value="1"/>
</dbReference>
<dbReference type="InterPro" id="IPR036068">
    <property type="entry name" value="Nicotinate_pribotase-like_C"/>
</dbReference>
<dbReference type="InterPro" id="IPR040727">
    <property type="entry name" value="NAPRTase_N"/>
</dbReference>
<comment type="catalytic activity">
    <reaction evidence="8 9">
        <text>5-phospho-alpha-D-ribose 1-diphosphate + nicotinate + ATP + H2O = nicotinate beta-D-ribonucleotide + ADP + phosphate + diphosphate</text>
        <dbReference type="Rhea" id="RHEA:36163"/>
        <dbReference type="ChEBI" id="CHEBI:15377"/>
        <dbReference type="ChEBI" id="CHEBI:30616"/>
        <dbReference type="ChEBI" id="CHEBI:32544"/>
        <dbReference type="ChEBI" id="CHEBI:33019"/>
        <dbReference type="ChEBI" id="CHEBI:43474"/>
        <dbReference type="ChEBI" id="CHEBI:57502"/>
        <dbReference type="ChEBI" id="CHEBI:58017"/>
        <dbReference type="ChEBI" id="CHEBI:456216"/>
        <dbReference type="EC" id="6.3.4.21"/>
    </reaction>
</comment>
<evidence type="ECO:0000256" key="4">
    <source>
        <dbReference type="ARBA" id="ARBA00022553"/>
    </source>
</evidence>
<evidence type="ECO:0000256" key="10">
    <source>
        <dbReference type="SAM" id="MobiDB-lite"/>
    </source>
</evidence>
<dbReference type="SUPFAM" id="SSF51690">
    <property type="entry name" value="Nicotinate/Quinolinate PRTase C-terminal domain-like"/>
    <property type="match status" value="1"/>
</dbReference>
<evidence type="ECO:0000313" key="13">
    <source>
        <dbReference type="EMBL" id="MBJ7602346.1"/>
    </source>
</evidence>
<comment type="similarity">
    <text evidence="2 9">Belongs to the NAPRTase family.</text>
</comment>
<feature type="domain" description="Nicotinate/nicotinamide phosphoribosyltransferase" evidence="11">
    <location>
        <begin position="160"/>
        <end position="300"/>
    </location>
</feature>
<evidence type="ECO:0000256" key="9">
    <source>
        <dbReference type="RuleBase" id="RU365100"/>
    </source>
</evidence>
<dbReference type="GO" id="GO:0004516">
    <property type="term" value="F:nicotinate phosphoribosyltransferase activity"/>
    <property type="evidence" value="ECO:0007669"/>
    <property type="project" value="UniProtKB-UniRule"/>
</dbReference>
<dbReference type="InterPro" id="IPR041525">
    <property type="entry name" value="N/Namide_PRibTrfase"/>
</dbReference>
<dbReference type="AlphaFoldDB" id="A0A934NBD7"/>
<dbReference type="SUPFAM" id="SSF54675">
    <property type="entry name" value="Nicotinate/Quinolinate PRTase N-terminal domain-like"/>
    <property type="match status" value="1"/>
</dbReference>
<dbReference type="InterPro" id="IPR013785">
    <property type="entry name" value="Aldolase_TIM"/>
</dbReference>
<dbReference type="EC" id="6.3.4.21" evidence="3 9"/>
<dbReference type="InterPro" id="IPR006405">
    <property type="entry name" value="Nic_PRibTrfase_pncB"/>
</dbReference>
<dbReference type="EMBL" id="JAEKNQ010000019">
    <property type="protein sequence ID" value="MBJ7602346.1"/>
    <property type="molecule type" value="Genomic_DNA"/>
</dbReference>
<dbReference type="GO" id="GO:0016757">
    <property type="term" value="F:glycosyltransferase activity"/>
    <property type="evidence" value="ECO:0007669"/>
    <property type="project" value="UniProtKB-KW"/>
</dbReference>
<feature type="domain" description="Nicotinate phosphoribosyltransferase N-terminal" evidence="12">
    <location>
        <begin position="15"/>
        <end position="139"/>
    </location>
</feature>
<keyword evidence="4" id="KW-0597">Phosphoprotein</keyword>
<accession>A0A934NBD7</accession>
<evidence type="ECO:0000256" key="2">
    <source>
        <dbReference type="ARBA" id="ARBA00010897"/>
    </source>
</evidence>
<feature type="region of interest" description="Disordered" evidence="10">
    <location>
        <begin position="422"/>
        <end position="442"/>
    </location>
</feature>
<keyword evidence="13" id="KW-0328">Glycosyltransferase</keyword>
<comment type="caution">
    <text evidence="13">The sequence shown here is derived from an EMBL/GenBank/DDBJ whole genome shotgun (WGS) entry which is preliminary data.</text>
</comment>
<gene>
    <name evidence="13" type="primary">pncB</name>
    <name evidence="13" type="ORF">JF888_04010</name>
</gene>
<dbReference type="GO" id="GO:0034355">
    <property type="term" value="P:NAD+ biosynthetic process via the salvage pathway"/>
    <property type="evidence" value="ECO:0007669"/>
    <property type="project" value="TreeGrafter"/>
</dbReference>
<evidence type="ECO:0000256" key="8">
    <source>
        <dbReference type="ARBA" id="ARBA00048668"/>
    </source>
</evidence>
<name>A0A934NBD7_9BACT</name>
<organism evidence="13 14">
    <name type="scientific">Candidatus Dormiibacter inghamiae</name>
    <dbReference type="NCBI Taxonomy" id="3127013"/>
    <lineage>
        <taxon>Bacteria</taxon>
        <taxon>Bacillati</taxon>
        <taxon>Candidatus Dormiibacterota</taxon>
        <taxon>Candidatus Dormibacteria</taxon>
        <taxon>Candidatus Dormibacterales</taxon>
        <taxon>Candidatus Dormibacteraceae</taxon>
        <taxon>Candidatus Dormiibacter</taxon>
    </lineage>
</organism>